<dbReference type="CDD" id="cd06071">
    <property type="entry name" value="Beach"/>
    <property type="match status" value="1"/>
</dbReference>
<gene>
    <name evidence="7" type="primary">LOC100211832</name>
</gene>
<dbReference type="InterPro" id="IPR036322">
    <property type="entry name" value="WD40_repeat_dom_sf"/>
</dbReference>
<dbReference type="PROSITE" id="PS50294">
    <property type="entry name" value="WD_REPEATS_REGION"/>
    <property type="match status" value="1"/>
</dbReference>
<dbReference type="SUPFAM" id="SSF50729">
    <property type="entry name" value="PH domain-like"/>
    <property type="match status" value="1"/>
</dbReference>
<feature type="repeat" description="WD" evidence="3">
    <location>
        <begin position="2140"/>
        <end position="2181"/>
    </location>
</feature>
<dbReference type="Pfam" id="PF15787">
    <property type="entry name" value="DUF4704"/>
    <property type="match status" value="1"/>
</dbReference>
<dbReference type="Gene3D" id="1.10.1540.10">
    <property type="entry name" value="BEACH domain"/>
    <property type="match status" value="1"/>
</dbReference>
<dbReference type="SUPFAM" id="SSF81837">
    <property type="entry name" value="BEACH domain"/>
    <property type="match status" value="1"/>
</dbReference>
<dbReference type="SUPFAM" id="SSF50978">
    <property type="entry name" value="WD40 repeat-like"/>
    <property type="match status" value="1"/>
</dbReference>
<name>A0ABM4C3F9_HYDVU</name>
<dbReference type="InterPro" id="IPR036372">
    <property type="entry name" value="BEACH_dom_sf"/>
</dbReference>
<dbReference type="Gene3D" id="2.130.10.10">
    <property type="entry name" value="YVTN repeat-like/Quinoprotein amine dehydrogenase"/>
    <property type="match status" value="1"/>
</dbReference>
<dbReference type="Pfam" id="PF02138">
    <property type="entry name" value="Beach"/>
    <property type="match status" value="1"/>
</dbReference>
<proteinExistence type="predicted"/>
<organism evidence="6 7">
    <name type="scientific">Hydra vulgaris</name>
    <name type="common">Hydra</name>
    <name type="synonym">Hydra attenuata</name>
    <dbReference type="NCBI Taxonomy" id="6087"/>
    <lineage>
        <taxon>Eukaryota</taxon>
        <taxon>Metazoa</taxon>
        <taxon>Cnidaria</taxon>
        <taxon>Hydrozoa</taxon>
        <taxon>Hydroidolina</taxon>
        <taxon>Anthoathecata</taxon>
        <taxon>Aplanulata</taxon>
        <taxon>Hydridae</taxon>
        <taxon>Hydra</taxon>
    </lineage>
</organism>
<dbReference type="InterPro" id="IPR023362">
    <property type="entry name" value="PH-BEACH_dom"/>
</dbReference>
<evidence type="ECO:0000313" key="7">
    <source>
        <dbReference type="RefSeq" id="XP_065656094.1"/>
    </source>
</evidence>
<dbReference type="Gene3D" id="2.60.120.200">
    <property type="match status" value="1"/>
</dbReference>
<dbReference type="SMART" id="SM00320">
    <property type="entry name" value="WD40"/>
    <property type="match status" value="5"/>
</dbReference>
<evidence type="ECO:0000259" key="5">
    <source>
        <dbReference type="PROSITE" id="PS51783"/>
    </source>
</evidence>
<dbReference type="Pfam" id="PF14844">
    <property type="entry name" value="PH_BEACH"/>
    <property type="match status" value="1"/>
</dbReference>
<accession>A0ABM4C3F9</accession>
<dbReference type="SUPFAM" id="SSF49899">
    <property type="entry name" value="Concanavalin A-like lectins/glucanases"/>
    <property type="match status" value="1"/>
</dbReference>
<dbReference type="PROSITE" id="PS50197">
    <property type="entry name" value="BEACH"/>
    <property type="match status" value="1"/>
</dbReference>
<sequence>MNEAANLTNLLMGINLSDIGMQDILFLLKRLVCGEIIDFEAGQKLMECFLNLFLSINLSDHIELLRSIVEMLKMKVNEQGMAVQCKICDTLSMLIQDEDQKFKEKYGKWKEIITNELVCVQLFEALKEMASVPASPDITNKKLATTFCLISVILNNNSYQRKKFQEVFGVKRLREVLLVNVQLDLNVALSLFELLTITNYQGVPIEQRLITMKKLTNLIIDILPQFNDKGREKLCESLRVMCKSVPQNRYICSKIGLISNIVQLLRCTQFDLAVNIKNCLISLMETIGCLSISASELKMFIGLFQTVEFSLADRLVQALERMSSPISFEETLRHQPTHYIDFYNIYKNTYIQCPKIKNWNGSGVSVHMWVCLDFKLPNNIECKSIKTKHILYSFMNSDGGGFESFFTHNGFLVITVYNRKKYMSVTCTSSPFLDQEWHGLSIVYSRKLLAKDSVIVYVDGHEIEHQHLQFPTLNKEIVVGGLGCSAKFFSQLLNIPVPKCPLYDLYSMEWGSATVLKGQIASFALFNESLSHDRIQDLKRAGSNSHFYFSVKESMAESADTSLMFNNVVLYYNAKAAVKNQLMNLSRHANKTKEAKVDTYNMNASICRVFKIQETIQSIGGLSVLFPLLEKASFRHRKSSLFCPITDDVTCFSDAEGQYLNNSSNVLTCNEPNEKPTNGSSYEEYENDDSKFIDIENLKHKEICTNKTIEDNSIGIVNSVNNLEVLDFIYSDDSSKDIDLNKSPISIQSEKYKSQISDNLEDWTFLDSKDIQPNTNRNWLPENNYESNGIAHFISLIRHMIDGRKNAALLELQGVRVIGYLLQKCDPILINISFLECLSKLVETLLGLNQVLLENIYQYILFDFNIWHRANTSVQIAHIQLLHNYIKEDPTSFSNLFGVEYFMQIVELHYGSVQVNQERCWLADQSDLRKSIIGLVKYLMKLSPNKENIRLAVSYMSCVSNSECLDEVLDLVFNLIKSPNELSVSSVPLCSYLAECGCYIMYRWLVHDIFNETRCKIINIFIYMIKFGNLTETLKQKLVLKDLFPAIGELLCKQEISKDVVLLLLKLGVSVSHSEEMKNDIFINYQVVLSALRICQSLPVFVKLEVAIKVNHSLKLCPQSAICCANAFAWYEPIWMLIVANSPDESTKMQEEDLLFIVVDIIHSVIWNGVVGSDFQAWTKRIEPITSLHKLSSQFTFIQSALVIERQLYEKSLLTTAMALKRSTQLNDLQNAEQMIKLVKDFVTNFEITGKNSEKWSSMLIFNVFVLLDAMGVWEDSTEVGNEWTEILQVAESFLYLAFQQNDSQEVLETASNRLNHLLHKRKLPDFLEVCYQIYYMHDVLCVLQKHELSIDSFLIYLLQCFEKYTIQFFYDDKLSDIPPLQIDIFKKDFLTYMIGEQYILFLDSIKHNVLKFENKAFSSSSLVIGKLWMNSMNSMSSSRQCYDQLIETALHEFSMVIYVSFDERRNEELARLKNYENSYRHKNSITKKMWEYQKLFLKSERGTWKSSNTAERHFKLSNTENRYRMRLKLSENLRFNSHQDASIKRDLIGIPDMLKVLPVNVPLALNPEDDDVEDTVESSVSQEDMSSNLHMLGADIGTTIYASNCHLITLMDIVQGHIELTPTHLCFIDDQCSAVELIYDFKFALEELCEVYSRRYNLRKTALEFFLLDRSSFLVNFSTIIEKDSFYKKLIATRPVNLYYSGIQNPSQLLRASKLTNKWVEREISNFEYLMHLNTISGRTYNDLSQYPVFPWILSDYVSEKIDLNNESIYRDLSKPVGALNEERAKEINERYNTFVDVSGVTKKSHYFTHYSNPAGVLHYMLRVEPFTSLHVKLQGGRFDCPNRQFYSISNSWNSVMKGVDVKELIPEFFFFPEFLINMNKFCLGNLQDGTQVDDVILPPWAKDAYTFVHINRQALESEYVSNNLHSWIDLIFGYKQKGKEAEKALNIFSHYSYEGAVDLDSIEDSSLRESIEGMINNFGQVPTQLLKKPHPKRKKLHDVDFGKPKVVTDFNAATFSLIEISHKDPVIFIATSKPRERTILYLSLPDTLLSIHSNSLYGIHSWLPHTDPNRNPLSFTQDVKLSSTQRLLPGILSPSVRLSSHLFGFSSDGRLMLSCGYWDNSIRVVNIERGVDTLKACVYYHNDVVTCLSIDPNGSHVITGSADRTCAIWKVDQSSGFSSGISEKPIQIIYGHDACLSDVSMYLDLDLAVTGAVDGVCLVHTIHKGIYMHTLLPSKILSSTKIEVAQIKLSEQGRIVVLYKSYQSAATSNFVCMYSINGSLLYNIFLSEMVSGMIILNNYLITGTESGSLQIRDVNDFNNVVYSKNVRSSISSVAASYNGSHLFIGRGDGNILVMCPTK</sequence>
<dbReference type="PROSITE" id="PS50082">
    <property type="entry name" value="WD_REPEATS_2"/>
    <property type="match status" value="1"/>
</dbReference>
<dbReference type="InterPro" id="IPR013320">
    <property type="entry name" value="ConA-like_dom_sf"/>
</dbReference>
<dbReference type="InterPro" id="IPR015943">
    <property type="entry name" value="WD40/YVTN_repeat-like_dom_sf"/>
</dbReference>
<dbReference type="InterPro" id="IPR050865">
    <property type="entry name" value="BEACH_Domain"/>
</dbReference>
<dbReference type="InterPro" id="IPR000409">
    <property type="entry name" value="BEACH_dom"/>
</dbReference>
<feature type="domain" description="BEACH" evidence="4">
    <location>
        <begin position="1705"/>
        <end position="1995"/>
    </location>
</feature>
<keyword evidence="2" id="KW-0677">Repeat</keyword>
<keyword evidence="6" id="KW-1185">Reference proteome</keyword>
<keyword evidence="1 3" id="KW-0853">WD repeat</keyword>
<dbReference type="PANTHER" id="PTHR13743:SF112">
    <property type="entry name" value="BEACH DOMAIN-CONTAINING PROTEIN"/>
    <property type="match status" value="1"/>
</dbReference>
<dbReference type="PROSITE" id="PS51783">
    <property type="entry name" value="PH_BEACH"/>
    <property type="match status" value="1"/>
</dbReference>
<dbReference type="SMART" id="SM01026">
    <property type="entry name" value="Beach"/>
    <property type="match status" value="1"/>
</dbReference>
<evidence type="ECO:0000259" key="4">
    <source>
        <dbReference type="PROSITE" id="PS50197"/>
    </source>
</evidence>
<feature type="domain" description="BEACH-type PH" evidence="5">
    <location>
        <begin position="1595"/>
        <end position="1692"/>
    </location>
</feature>
<reference evidence="7" key="1">
    <citation type="submission" date="2025-08" db="UniProtKB">
        <authorList>
            <consortium name="RefSeq"/>
        </authorList>
    </citation>
    <scope>IDENTIFICATION</scope>
</reference>
<dbReference type="InterPro" id="IPR046851">
    <property type="entry name" value="NBCH_WD40"/>
</dbReference>
<dbReference type="CDD" id="cd01201">
    <property type="entry name" value="PH_BEACH"/>
    <property type="match status" value="1"/>
</dbReference>
<dbReference type="Gene3D" id="2.30.29.30">
    <property type="entry name" value="Pleckstrin-homology domain (PH domain)/Phosphotyrosine-binding domain (PTB)"/>
    <property type="match status" value="1"/>
</dbReference>
<dbReference type="InterPro" id="IPR031570">
    <property type="entry name" value="NBEA/BDCP_DUF4704"/>
</dbReference>
<dbReference type="Pfam" id="PF20426">
    <property type="entry name" value="NBCH_WD40"/>
    <property type="match status" value="1"/>
</dbReference>
<evidence type="ECO:0000256" key="2">
    <source>
        <dbReference type="ARBA" id="ARBA00022737"/>
    </source>
</evidence>
<dbReference type="RefSeq" id="XP_065656094.1">
    <property type="nucleotide sequence ID" value="XM_065800022.1"/>
</dbReference>
<dbReference type="Pfam" id="PF16057">
    <property type="entry name" value="DUF4800"/>
    <property type="match status" value="1"/>
</dbReference>
<evidence type="ECO:0000256" key="3">
    <source>
        <dbReference type="PROSITE-ProRule" id="PRU00221"/>
    </source>
</evidence>
<evidence type="ECO:0000313" key="6">
    <source>
        <dbReference type="Proteomes" id="UP001652625"/>
    </source>
</evidence>
<dbReference type="InterPro" id="IPR016024">
    <property type="entry name" value="ARM-type_fold"/>
</dbReference>
<protein>
    <submittedName>
        <fullName evidence="7">Neurobeachin-like protein 1 isoform X4</fullName>
    </submittedName>
</protein>
<dbReference type="InterPro" id="IPR011993">
    <property type="entry name" value="PH-like_dom_sf"/>
</dbReference>
<dbReference type="InterPro" id="IPR001680">
    <property type="entry name" value="WD40_rpt"/>
</dbReference>
<dbReference type="PANTHER" id="PTHR13743">
    <property type="entry name" value="BEIGE/BEACH-RELATED"/>
    <property type="match status" value="1"/>
</dbReference>
<dbReference type="GeneID" id="100211832"/>
<evidence type="ECO:0000256" key="1">
    <source>
        <dbReference type="ARBA" id="ARBA00022574"/>
    </source>
</evidence>
<dbReference type="SUPFAM" id="SSF48371">
    <property type="entry name" value="ARM repeat"/>
    <property type="match status" value="1"/>
</dbReference>
<dbReference type="Proteomes" id="UP001652625">
    <property type="component" value="Chromosome 06"/>
</dbReference>